<dbReference type="Proteomes" id="UP000626109">
    <property type="component" value="Unassembled WGS sequence"/>
</dbReference>
<sequence length="342" mass="37696">KMQQNSADKGEGSPQPLAARLAARARLVEGSVFRWAMVGPAGLVARWRSEHAAIVEGFMVFSKTAAFGRVTRAFCLSSVVDLRLDDASAQEDDASAAGLRLRLVVGGRKELVLLRLADAAEGKRWLAALEEARSSPRGGHDNVLGPGFVPVRSLWKMMKDHRQEFVAWTELNQSTGRLGGEGHGLAAVALRGVLRRVASNCLHPCLHKMCRQSDARGRSFIASSLAALHLGHGLRHLLQRRLSGTFRHLAARPLAAEVLGRWVRRREARQLLRLAMAAWRQTASEVPESQAPLEKGIDNKAKAAEKAPVPLRGRRTSEVRLARRVWRVWRRVAAAAEVERTE</sequence>
<evidence type="ECO:0000313" key="2">
    <source>
        <dbReference type="EMBL" id="CAE8714984.1"/>
    </source>
</evidence>
<feature type="region of interest" description="Disordered" evidence="1">
    <location>
        <begin position="287"/>
        <end position="309"/>
    </location>
</feature>
<reference evidence="2" key="1">
    <citation type="submission" date="2021-02" db="EMBL/GenBank/DDBJ databases">
        <authorList>
            <person name="Dougan E. K."/>
            <person name="Rhodes N."/>
            <person name="Thang M."/>
            <person name="Chan C."/>
        </authorList>
    </citation>
    <scope>NUCLEOTIDE SEQUENCE</scope>
</reference>
<gene>
    <name evidence="2" type="ORF">PGLA2088_LOCUS38301</name>
</gene>
<accession>A0A813KSS9</accession>
<feature type="non-terminal residue" evidence="2">
    <location>
        <position position="342"/>
    </location>
</feature>
<evidence type="ECO:0008006" key="4">
    <source>
        <dbReference type="Google" id="ProtNLM"/>
    </source>
</evidence>
<dbReference type="AlphaFoldDB" id="A0A813KSS9"/>
<organism evidence="2 3">
    <name type="scientific">Polarella glacialis</name>
    <name type="common">Dinoflagellate</name>
    <dbReference type="NCBI Taxonomy" id="89957"/>
    <lineage>
        <taxon>Eukaryota</taxon>
        <taxon>Sar</taxon>
        <taxon>Alveolata</taxon>
        <taxon>Dinophyceae</taxon>
        <taxon>Suessiales</taxon>
        <taxon>Suessiaceae</taxon>
        <taxon>Polarella</taxon>
    </lineage>
</organism>
<dbReference type="EMBL" id="CAJNNW010032694">
    <property type="protein sequence ID" value="CAE8714984.1"/>
    <property type="molecule type" value="Genomic_DNA"/>
</dbReference>
<feature type="compositionally biased region" description="Basic and acidic residues" evidence="1">
    <location>
        <begin position="295"/>
        <end position="305"/>
    </location>
</feature>
<protein>
    <recommendedName>
        <fullName evidence="4">PH domain-containing protein</fullName>
    </recommendedName>
</protein>
<proteinExistence type="predicted"/>
<comment type="caution">
    <text evidence="2">The sequence shown here is derived from an EMBL/GenBank/DDBJ whole genome shotgun (WGS) entry which is preliminary data.</text>
</comment>
<name>A0A813KSS9_POLGL</name>
<feature type="non-terminal residue" evidence="2">
    <location>
        <position position="1"/>
    </location>
</feature>
<evidence type="ECO:0000256" key="1">
    <source>
        <dbReference type="SAM" id="MobiDB-lite"/>
    </source>
</evidence>
<evidence type="ECO:0000313" key="3">
    <source>
        <dbReference type="Proteomes" id="UP000626109"/>
    </source>
</evidence>